<evidence type="ECO:0000256" key="1">
    <source>
        <dbReference type="ARBA" id="ARBA00007441"/>
    </source>
</evidence>
<dbReference type="InterPro" id="IPR004839">
    <property type="entry name" value="Aminotransferase_I/II_large"/>
</dbReference>
<name>A0A1X2H4F3_SYNRA</name>
<protein>
    <submittedName>
        <fullName evidence="4">Pyridoxal phosphate-dependent transferase</fullName>
    </submittedName>
</protein>
<sequence>MALSQRAVASLAAPNLLREVFNEVKDIFQANNAILNIGLAQNELMEDKLVAKVKECLKFEPSDASYGDPHGSKKLRGIVASMLNRHFKPRQELTLDHIIVTTGSGAALFFLTQAIMDPGESALVLAPYYGNFDADLCVLTGVDLVPLYLDEHDDGDMNVRPHVLEAALQNAANRGKRIKSLLVTNPHNPLGKCFSRESLEVLVQFASRHKLHFISDEVYGLSAFGHLLDKDEKTEPFVSVLSLPNLPDLIDTSYVHVVHGMSKDFNLNGIRVGFIIEQYNAQVIDMLKLSALFSYTTSITDRLLCNLLSDEEFIDSFIEENQMRLAEGYRYATQLLDEHGLSYISADGGHFLLVDARSKNPHIRTFADEKRVWKHLLDSGVYIGLGQVFHTRVPGFYRLTFSLKPDKLAQGIRKLVTALERNVAQADQK</sequence>
<dbReference type="InterPro" id="IPR050478">
    <property type="entry name" value="Ethylene_sulfur-biosynth"/>
</dbReference>
<dbReference type="InterPro" id="IPR015422">
    <property type="entry name" value="PyrdxlP-dep_Trfase_small"/>
</dbReference>
<dbReference type="Gene3D" id="3.40.640.10">
    <property type="entry name" value="Type I PLP-dependent aspartate aminotransferase-like (Major domain)"/>
    <property type="match status" value="1"/>
</dbReference>
<dbReference type="OrthoDB" id="7042322at2759"/>
<dbReference type="PRINTS" id="PR00753">
    <property type="entry name" value="ACCSYNTHASE"/>
</dbReference>
<dbReference type="InParanoid" id="A0A1X2H4F3"/>
<comment type="caution">
    <text evidence="4">The sequence shown here is derived from an EMBL/GenBank/DDBJ whole genome shotgun (WGS) entry which is preliminary data.</text>
</comment>
<keyword evidence="5" id="KW-1185">Reference proteome</keyword>
<dbReference type="PANTHER" id="PTHR43795">
    <property type="entry name" value="BIFUNCTIONAL ASPARTATE AMINOTRANSFERASE AND GLUTAMATE/ASPARTATE-PREPHENATE AMINOTRANSFERASE-RELATED"/>
    <property type="match status" value="1"/>
</dbReference>
<feature type="domain" description="Aminotransferase class I/classII large" evidence="3">
    <location>
        <begin position="37"/>
        <end position="415"/>
    </location>
</feature>
<dbReference type="CDD" id="cd00609">
    <property type="entry name" value="AAT_like"/>
    <property type="match status" value="1"/>
</dbReference>
<keyword evidence="2" id="KW-0663">Pyridoxal phosphate</keyword>
<dbReference type="AlphaFoldDB" id="A0A1X2H4F3"/>
<dbReference type="GO" id="GO:0008483">
    <property type="term" value="F:transaminase activity"/>
    <property type="evidence" value="ECO:0007669"/>
    <property type="project" value="TreeGrafter"/>
</dbReference>
<dbReference type="PANTHER" id="PTHR43795:SF39">
    <property type="entry name" value="AMINOTRANSFERASE CLASS I_CLASSII DOMAIN-CONTAINING PROTEIN"/>
    <property type="match status" value="1"/>
</dbReference>
<evidence type="ECO:0000313" key="4">
    <source>
        <dbReference type="EMBL" id="ORY93262.1"/>
    </source>
</evidence>
<accession>A0A1X2H4F3</accession>
<evidence type="ECO:0000259" key="3">
    <source>
        <dbReference type="Pfam" id="PF00155"/>
    </source>
</evidence>
<dbReference type="Gene3D" id="3.90.1150.10">
    <property type="entry name" value="Aspartate Aminotransferase, domain 1"/>
    <property type="match status" value="1"/>
</dbReference>
<dbReference type="GO" id="GO:0030170">
    <property type="term" value="F:pyridoxal phosphate binding"/>
    <property type="evidence" value="ECO:0007669"/>
    <property type="project" value="InterPro"/>
</dbReference>
<dbReference type="InterPro" id="IPR015421">
    <property type="entry name" value="PyrdxlP-dep_Trfase_major"/>
</dbReference>
<reference evidence="4 5" key="1">
    <citation type="submission" date="2016-07" db="EMBL/GenBank/DDBJ databases">
        <title>Pervasive Adenine N6-methylation of Active Genes in Fungi.</title>
        <authorList>
            <consortium name="DOE Joint Genome Institute"/>
            <person name="Mondo S.J."/>
            <person name="Dannebaum R.O."/>
            <person name="Kuo R.C."/>
            <person name="Labutti K."/>
            <person name="Haridas S."/>
            <person name="Kuo A."/>
            <person name="Salamov A."/>
            <person name="Ahrendt S.R."/>
            <person name="Lipzen A."/>
            <person name="Sullivan W."/>
            <person name="Andreopoulos W.B."/>
            <person name="Clum A."/>
            <person name="Lindquist E."/>
            <person name="Daum C."/>
            <person name="Ramamoorthy G.K."/>
            <person name="Gryganskyi A."/>
            <person name="Culley D."/>
            <person name="Magnuson J.K."/>
            <person name="James T.Y."/>
            <person name="O'Malley M.A."/>
            <person name="Stajich J.E."/>
            <person name="Spatafora J.W."/>
            <person name="Visel A."/>
            <person name="Grigoriev I.V."/>
        </authorList>
    </citation>
    <scope>NUCLEOTIDE SEQUENCE [LARGE SCALE GENOMIC DNA]</scope>
    <source>
        <strain evidence="4 5">NRRL 2496</strain>
    </source>
</reference>
<dbReference type="Pfam" id="PF00155">
    <property type="entry name" value="Aminotran_1_2"/>
    <property type="match status" value="1"/>
</dbReference>
<dbReference type="OMA" id="PYYGTFV"/>
<dbReference type="STRING" id="13706.A0A1X2H4F3"/>
<gene>
    <name evidence="4" type="ORF">BCR43DRAFT_496603</name>
</gene>
<evidence type="ECO:0000313" key="5">
    <source>
        <dbReference type="Proteomes" id="UP000242180"/>
    </source>
</evidence>
<dbReference type="InterPro" id="IPR004838">
    <property type="entry name" value="NHTrfase_class1_PyrdxlP-BS"/>
</dbReference>
<dbReference type="GO" id="GO:0006520">
    <property type="term" value="P:amino acid metabolic process"/>
    <property type="evidence" value="ECO:0007669"/>
    <property type="project" value="TreeGrafter"/>
</dbReference>
<organism evidence="4 5">
    <name type="scientific">Syncephalastrum racemosum</name>
    <name type="common">Filamentous fungus</name>
    <dbReference type="NCBI Taxonomy" id="13706"/>
    <lineage>
        <taxon>Eukaryota</taxon>
        <taxon>Fungi</taxon>
        <taxon>Fungi incertae sedis</taxon>
        <taxon>Mucoromycota</taxon>
        <taxon>Mucoromycotina</taxon>
        <taxon>Mucoromycetes</taxon>
        <taxon>Mucorales</taxon>
        <taxon>Syncephalastraceae</taxon>
        <taxon>Syncephalastrum</taxon>
    </lineage>
</organism>
<dbReference type="InterPro" id="IPR015424">
    <property type="entry name" value="PyrdxlP-dep_Trfase"/>
</dbReference>
<dbReference type="Proteomes" id="UP000242180">
    <property type="component" value="Unassembled WGS sequence"/>
</dbReference>
<dbReference type="EMBL" id="MCGN01000009">
    <property type="protein sequence ID" value="ORY93262.1"/>
    <property type="molecule type" value="Genomic_DNA"/>
</dbReference>
<proteinExistence type="inferred from homology"/>
<comment type="similarity">
    <text evidence="1">Belongs to the class-I pyridoxal-phosphate-dependent aminotransferase family.</text>
</comment>
<dbReference type="PROSITE" id="PS00105">
    <property type="entry name" value="AA_TRANSFER_CLASS_1"/>
    <property type="match status" value="1"/>
</dbReference>
<dbReference type="SUPFAM" id="SSF53383">
    <property type="entry name" value="PLP-dependent transferases"/>
    <property type="match status" value="1"/>
</dbReference>
<keyword evidence="4" id="KW-0808">Transferase</keyword>
<evidence type="ECO:0000256" key="2">
    <source>
        <dbReference type="ARBA" id="ARBA00022898"/>
    </source>
</evidence>